<sequence length="144" mass="16910">MRLWSVHPMYLDSAGLNACWREGLLAKHVLEGKTKGYTSHPQLQRFKQSADPISYINAFLTEIYLEASKRGYSYNSDKIKLTHNLPLLSVTEGQIRYEMMHLKRKLEKRNPEYLKRMIPLVDTIQPHPIFSIHEGEIEEWEVII</sequence>
<protein>
    <recommendedName>
        <fullName evidence="3">Pyrimidine dimer DNA glycosylase /DNA-(Apurinic or apyrimidinic site) lyase</fullName>
    </recommendedName>
</protein>
<dbReference type="EMBL" id="FQUC01000001">
    <property type="protein sequence ID" value="SHE35227.1"/>
    <property type="molecule type" value="Genomic_DNA"/>
</dbReference>
<evidence type="ECO:0008006" key="3">
    <source>
        <dbReference type="Google" id="ProtNLM"/>
    </source>
</evidence>
<gene>
    <name evidence="1" type="ORF">SAMN05444362_101141</name>
</gene>
<dbReference type="Proteomes" id="UP000184480">
    <property type="component" value="Unassembled WGS sequence"/>
</dbReference>
<dbReference type="Pfam" id="PF03013">
    <property type="entry name" value="Pyr_excise"/>
    <property type="match status" value="1"/>
</dbReference>
<reference evidence="2" key="1">
    <citation type="submission" date="2016-11" db="EMBL/GenBank/DDBJ databases">
        <authorList>
            <person name="Varghese N."/>
            <person name="Submissions S."/>
        </authorList>
    </citation>
    <scope>NUCLEOTIDE SEQUENCE [LARGE SCALE GENOMIC DNA]</scope>
    <source>
        <strain evidence="2">DSM 27370</strain>
    </source>
</reference>
<organism evidence="1 2">
    <name type="scientific">Dysgonomonas macrotermitis</name>
    <dbReference type="NCBI Taxonomy" id="1346286"/>
    <lineage>
        <taxon>Bacteria</taxon>
        <taxon>Pseudomonadati</taxon>
        <taxon>Bacteroidota</taxon>
        <taxon>Bacteroidia</taxon>
        <taxon>Bacteroidales</taxon>
        <taxon>Dysgonomonadaceae</taxon>
        <taxon>Dysgonomonas</taxon>
    </lineage>
</organism>
<dbReference type="RefSeq" id="WP_062175252.1">
    <property type="nucleotide sequence ID" value="NZ_BBXL01000001.1"/>
</dbReference>
<dbReference type="STRING" id="1346286.SAMN05444362_101141"/>
<dbReference type="OrthoDB" id="9782576at2"/>
<dbReference type="AlphaFoldDB" id="A0A1M4ST91"/>
<evidence type="ECO:0000313" key="1">
    <source>
        <dbReference type="EMBL" id="SHE35227.1"/>
    </source>
</evidence>
<name>A0A1M4ST91_9BACT</name>
<accession>A0A1M4ST91</accession>
<keyword evidence="2" id="KW-1185">Reference proteome</keyword>
<evidence type="ECO:0000313" key="2">
    <source>
        <dbReference type="Proteomes" id="UP000184480"/>
    </source>
</evidence>
<dbReference type="InterPro" id="IPR004260">
    <property type="entry name" value="Pyr-dimer_DNA_glycosylase"/>
</dbReference>
<proteinExistence type="predicted"/>